<feature type="domain" description="GFO/IDH/MocA-like oxidoreductase" evidence="3">
    <location>
        <begin position="130"/>
        <end position="249"/>
    </location>
</feature>
<dbReference type="GO" id="GO:0000166">
    <property type="term" value="F:nucleotide binding"/>
    <property type="evidence" value="ECO:0007669"/>
    <property type="project" value="InterPro"/>
</dbReference>
<dbReference type="SUPFAM" id="SSF51735">
    <property type="entry name" value="NAD(P)-binding Rossmann-fold domains"/>
    <property type="match status" value="1"/>
</dbReference>
<dbReference type="Pfam" id="PF22725">
    <property type="entry name" value="GFO_IDH_MocA_C3"/>
    <property type="match status" value="1"/>
</dbReference>
<dbReference type="InterPro" id="IPR050463">
    <property type="entry name" value="Gfo/Idh/MocA_oxidrdct_glycsds"/>
</dbReference>
<dbReference type="InterPro" id="IPR036291">
    <property type="entry name" value="NAD(P)-bd_dom_sf"/>
</dbReference>
<dbReference type="PANTHER" id="PTHR43818:SF11">
    <property type="entry name" value="BCDNA.GH03377"/>
    <property type="match status" value="1"/>
</dbReference>
<dbReference type="SUPFAM" id="SSF55347">
    <property type="entry name" value="Glyceraldehyde-3-phosphate dehydrogenase-like, C-terminal domain"/>
    <property type="match status" value="1"/>
</dbReference>
<dbReference type="AlphaFoldDB" id="A0A381USP1"/>
<dbReference type="InterPro" id="IPR000683">
    <property type="entry name" value="Gfo/Idh/MocA-like_OxRdtase_N"/>
</dbReference>
<evidence type="ECO:0000313" key="4">
    <source>
        <dbReference type="EMBL" id="SVA31202.1"/>
    </source>
</evidence>
<evidence type="ECO:0008006" key="5">
    <source>
        <dbReference type="Google" id="ProtNLM"/>
    </source>
</evidence>
<gene>
    <name evidence="4" type="ORF">METZ01_LOCUS84056</name>
</gene>
<evidence type="ECO:0000256" key="1">
    <source>
        <dbReference type="ARBA" id="ARBA00023002"/>
    </source>
</evidence>
<accession>A0A381USP1</accession>
<dbReference type="EMBL" id="UINC01007062">
    <property type="protein sequence ID" value="SVA31202.1"/>
    <property type="molecule type" value="Genomic_DNA"/>
</dbReference>
<dbReference type="Gene3D" id="3.40.50.720">
    <property type="entry name" value="NAD(P)-binding Rossmann-like Domain"/>
    <property type="match status" value="1"/>
</dbReference>
<evidence type="ECO:0000259" key="2">
    <source>
        <dbReference type="Pfam" id="PF01408"/>
    </source>
</evidence>
<keyword evidence="1" id="KW-0560">Oxidoreductase</keyword>
<dbReference type="InterPro" id="IPR055170">
    <property type="entry name" value="GFO_IDH_MocA-like_dom"/>
</dbReference>
<dbReference type="GO" id="GO:0016491">
    <property type="term" value="F:oxidoreductase activity"/>
    <property type="evidence" value="ECO:0007669"/>
    <property type="project" value="UniProtKB-KW"/>
</dbReference>
<protein>
    <recommendedName>
        <fullName evidence="5">Gfo/Idh/MocA-like oxidoreductase N-terminal domain-containing protein</fullName>
    </recommendedName>
</protein>
<sequence>MLRVAMLSRWHVHADEYAKEFANHPDTHVQAVWDEDRLRGKAWADELSVDWFEDLDQLLSSDSIDAVGVVTPTNLHREVMVKAAKAGKHIFTEKVLATTISEADEIAKAVRDNGVTFCISYPRRNLPEILYAKQAADEGLFGNITTMRVRISHDGATRGWLPEHFYDPIACGGGAMMDLGAHGMYLTRWLLGKPARVSSIFNHVTERAVEDNTVTLIEYQNGAIAINETSFVSYGGHFTVEIDGTDGGYRMLSPGEALIRSKHLQETGWQPVQDLPAPGISPIAQFVRAALGGEPVDFGMTEALQLTDLMEAAYRSHREARTVELK</sequence>
<reference evidence="4" key="1">
    <citation type="submission" date="2018-05" db="EMBL/GenBank/DDBJ databases">
        <authorList>
            <person name="Lanie J.A."/>
            <person name="Ng W.-L."/>
            <person name="Kazmierczak K.M."/>
            <person name="Andrzejewski T.M."/>
            <person name="Davidsen T.M."/>
            <person name="Wayne K.J."/>
            <person name="Tettelin H."/>
            <person name="Glass J.I."/>
            <person name="Rusch D."/>
            <person name="Podicherti R."/>
            <person name="Tsui H.-C.T."/>
            <person name="Winkler M.E."/>
        </authorList>
    </citation>
    <scope>NUCLEOTIDE SEQUENCE</scope>
</reference>
<dbReference type="Pfam" id="PF01408">
    <property type="entry name" value="GFO_IDH_MocA"/>
    <property type="match status" value="1"/>
</dbReference>
<organism evidence="4">
    <name type="scientific">marine metagenome</name>
    <dbReference type="NCBI Taxonomy" id="408172"/>
    <lineage>
        <taxon>unclassified sequences</taxon>
        <taxon>metagenomes</taxon>
        <taxon>ecological metagenomes</taxon>
    </lineage>
</organism>
<dbReference type="Gene3D" id="3.30.360.10">
    <property type="entry name" value="Dihydrodipicolinate Reductase, domain 2"/>
    <property type="match status" value="1"/>
</dbReference>
<evidence type="ECO:0000259" key="3">
    <source>
        <dbReference type="Pfam" id="PF22725"/>
    </source>
</evidence>
<feature type="domain" description="Gfo/Idh/MocA-like oxidoreductase N-terminal" evidence="2">
    <location>
        <begin position="15"/>
        <end position="119"/>
    </location>
</feature>
<name>A0A381USP1_9ZZZZ</name>
<proteinExistence type="predicted"/>
<dbReference type="PANTHER" id="PTHR43818">
    <property type="entry name" value="BCDNA.GH03377"/>
    <property type="match status" value="1"/>
</dbReference>